<dbReference type="GO" id="GO:0003700">
    <property type="term" value="F:DNA-binding transcription factor activity"/>
    <property type="evidence" value="ECO:0007669"/>
    <property type="project" value="InterPro"/>
</dbReference>
<dbReference type="OrthoDB" id="9026421at2"/>
<dbReference type="Gene3D" id="3.40.190.290">
    <property type="match status" value="1"/>
</dbReference>
<dbReference type="GeneID" id="95550850"/>
<proteinExistence type="inferred from homology"/>
<dbReference type="InterPro" id="IPR036388">
    <property type="entry name" value="WH-like_DNA-bd_sf"/>
</dbReference>
<dbReference type="Pfam" id="PF03466">
    <property type="entry name" value="LysR_substrate"/>
    <property type="match status" value="1"/>
</dbReference>
<keyword evidence="7" id="KW-1185">Reference proteome</keyword>
<evidence type="ECO:0000313" key="6">
    <source>
        <dbReference type="EMBL" id="SMF78509.1"/>
    </source>
</evidence>
<keyword evidence="4" id="KW-0804">Transcription</keyword>
<dbReference type="PROSITE" id="PS50931">
    <property type="entry name" value="HTH_LYSR"/>
    <property type="match status" value="1"/>
</dbReference>
<keyword evidence="2" id="KW-0805">Transcription regulation</keyword>
<organism evidence="6 7">
    <name type="scientific">Trinickia caryophylli</name>
    <name type="common">Paraburkholderia caryophylli</name>
    <dbReference type="NCBI Taxonomy" id="28094"/>
    <lineage>
        <taxon>Bacteria</taxon>
        <taxon>Pseudomonadati</taxon>
        <taxon>Pseudomonadota</taxon>
        <taxon>Betaproteobacteria</taxon>
        <taxon>Burkholderiales</taxon>
        <taxon>Burkholderiaceae</taxon>
        <taxon>Trinickia</taxon>
    </lineage>
</organism>
<evidence type="ECO:0000256" key="3">
    <source>
        <dbReference type="ARBA" id="ARBA00023125"/>
    </source>
</evidence>
<dbReference type="AlphaFoldDB" id="A0A1X7H251"/>
<dbReference type="EMBL" id="FXAH01000020">
    <property type="protein sequence ID" value="SMF78509.1"/>
    <property type="molecule type" value="Genomic_DNA"/>
</dbReference>
<protein>
    <submittedName>
        <fullName evidence="6">DNA-binding transcriptional regulator, LysR family</fullName>
    </submittedName>
</protein>
<evidence type="ECO:0000313" key="7">
    <source>
        <dbReference type="Proteomes" id="UP000192911"/>
    </source>
</evidence>
<dbReference type="PANTHER" id="PTHR30537:SF5">
    <property type="entry name" value="HTH-TYPE TRANSCRIPTIONAL ACTIVATOR TTDR-RELATED"/>
    <property type="match status" value="1"/>
</dbReference>
<evidence type="ECO:0000256" key="2">
    <source>
        <dbReference type="ARBA" id="ARBA00023015"/>
    </source>
</evidence>
<dbReference type="Proteomes" id="UP000192911">
    <property type="component" value="Unassembled WGS sequence"/>
</dbReference>
<dbReference type="FunFam" id="1.10.10.10:FF:000001">
    <property type="entry name" value="LysR family transcriptional regulator"/>
    <property type="match status" value="1"/>
</dbReference>
<dbReference type="GO" id="GO:0043565">
    <property type="term" value="F:sequence-specific DNA binding"/>
    <property type="evidence" value="ECO:0007669"/>
    <property type="project" value="TreeGrafter"/>
</dbReference>
<name>A0A1X7H251_TRICW</name>
<dbReference type="InterPro" id="IPR036390">
    <property type="entry name" value="WH_DNA-bd_sf"/>
</dbReference>
<comment type="similarity">
    <text evidence="1">Belongs to the LysR transcriptional regulatory family.</text>
</comment>
<sequence>MDKLRAMEVFLAAADAGNFSAAADALEISAVMVGKYIRQLEAHLNVRLIHRTTRRQGLTEVGAAFYEQCKAALEQIRVAEATVQALTVVPQGTLRVSAPVTLGAWVVAPVVADYLAHYPLVKIELVLNNAYVDLIGDGYDAAFRVSESVDADLVAKPLQPYRMTICAAPSYLREHGTPSTPADLARHRCLGHLGWPHGAAWMLSDEGKNTPWPITGSLVSNDGHALRAAALGGAGLLLQPAVLVADDIAAGRLVPILKRFAPAPRPVHLVYLPDARPRPKLRSFVEFVEARLAAPIVRAG</sequence>
<feature type="domain" description="HTH lysR-type" evidence="5">
    <location>
        <begin position="1"/>
        <end position="59"/>
    </location>
</feature>
<dbReference type="InterPro" id="IPR005119">
    <property type="entry name" value="LysR_subst-bd"/>
</dbReference>
<dbReference type="RefSeq" id="WP_085230374.1">
    <property type="nucleotide sequence ID" value="NZ_BSQD01000018.1"/>
</dbReference>
<evidence type="ECO:0000256" key="4">
    <source>
        <dbReference type="ARBA" id="ARBA00023163"/>
    </source>
</evidence>
<dbReference type="SUPFAM" id="SSF46785">
    <property type="entry name" value="Winged helix' DNA-binding domain"/>
    <property type="match status" value="1"/>
</dbReference>
<reference evidence="7" key="1">
    <citation type="submission" date="2017-04" db="EMBL/GenBank/DDBJ databases">
        <authorList>
            <person name="Varghese N."/>
            <person name="Submissions S."/>
        </authorList>
    </citation>
    <scope>NUCLEOTIDE SEQUENCE [LARGE SCALE GENOMIC DNA]</scope>
    <source>
        <strain evidence="7">Ballard 720</strain>
    </source>
</reference>
<evidence type="ECO:0000259" key="5">
    <source>
        <dbReference type="PROSITE" id="PS50931"/>
    </source>
</evidence>
<dbReference type="InterPro" id="IPR000847">
    <property type="entry name" value="LysR_HTH_N"/>
</dbReference>
<keyword evidence="3 6" id="KW-0238">DNA-binding</keyword>
<dbReference type="InterPro" id="IPR058163">
    <property type="entry name" value="LysR-type_TF_proteobact-type"/>
</dbReference>
<dbReference type="Pfam" id="PF00126">
    <property type="entry name" value="HTH_1"/>
    <property type="match status" value="1"/>
</dbReference>
<gene>
    <name evidence="6" type="ORF">SAMN06295900_120107</name>
</gene>
<dbReference type="SUPFAM" id="SSF53850">
    <property type="entry name" value="Periplasmic binding protein-like II"/>
    <property type="match status" value="1"/>
</dbReference>
<dbReference type="Gene3D" id="1.10.10.10">
    <property type="entry name" value="Winged helix-like DNA-binding domain superfamily/Winged helix DNA-binding domain"/>
    <property type="match status" value="1"/>
</dbReference>
<evidence type="ECO:0000256" key="1">
    <source>
        <dbReference type="ARBA" id="ARBA00009437"/>
    </source>
</evidence>
<dbReference type="STRING" id="28094.SAMN06295900_120107"/>
<dbReference type="PANTHER" id="PTHR30537">
    <property type="entry name" value="HTH-TYPE TRANSCRIPTIONAL REGULATOR"/>
    <property type="match status" value="1"/>
</dbReference>
<accession>A0A1X7H251</accession>
<dbReference type="GO" id="GO:0006351">
    <property type="term" value="P:DNA-templated transcription"/>
    <property type="evidence" value="ECO:0007669"/>
    <property type="project" value="TreeGrafter"/>
</dbReference>